<dbReference type="Gene3D" id="3.10.450.40">
    <property type="match status" value="1"/>
</dbReference>
<sequence>MREERLLERIRSFEREPSRRGRTDQGRLVDSILGHLRQILNTRQGSAPIAPEFGVPDFLDFLQSYPDSVREIERSIRAAIQGYEPRLAGVRVAFIPQDDDVLALRFGITARLSDGNGGEVRFETLVDTDGKIAVKR</sequence>
<dbReference type="OrthoDB" id="1524306at2"/>
<evidence type="ECO:0000313" key="2">
    <source>
        <dbReference type="EMBL" id="AJE04515.1"/>
    </source>
</evidence>
<dbReference type="RefSeq" id="WP_039744599.1">
    <property type="nucleotide sequence ID" value="NZ_CP009788.1"/>
</dbReference>
<dbReference type="KEGG" id="gpi:GPICK_15135"/>
<dbReference type="NCBIfam" id="TIGR03357">
    <property type="entry name" value="VI_zyme"/>
    <property type="match status" value="1"/>
</dbReference>
<dbReference type="Proteomes" id="UP000057609">
    <property type="component" value="Chromosome"/>
</dbReference>
<protein>
    <submittedName>
        <fullName evidence="2">Type VI secretion protein</fullName>
    </submittedName>
</protein>
<dbReference type="InterPro" id="IPR053176">
    <property type="entry name" value="T6SS_TssE1-like"/>
</dbReference>
<accession>A0A0B5BJ63</accession>
<gene>
    <name evidence="2" type="ORF">GPICK_15135</name>
</gene>
<keyword evidence="3" id="KW-1185">Reference proteome</keyword>
<feature type="domain" description="IraD/Gp25-like" evidence="1">
    <location>
        <begin position="28"/>
        <end position="114"/>
    </location>
</feature>
<dbReference type="AlphaFoldDB" id="A0A0B5BJ63"/>
<dbReference type="EMBL" id="CP009788">
    <property type="protein sequence ID" value="AJE04515.1"/>
    <property type="molecule type" value="Genomic_DNA"/>
</dbReference>
<dbReference type="InterPro" id="IPR007048">
    <property type="entry name" value="IraD/Gp25-like"/>
</dbReference>
<dbReference type="PANTHER" id="PTHR38595:SF2">
    <property type="entry name" value="TYPE VI SECRETION SYSTEM BASEPLATE SUBUNIT TSSE"/>
    <property type="match status" value="1"/>
</dbReference>
<dbReference type="InterPro" id="IPR017737">
    <property type="entry name" value="TssE1-like"/>
</dbReference>
<dbReference type="Pfam" id="PF04965">
    <property type="entry name" value="GPW_gp25"/>
    <property type="match status" value="1"/>
</dbReference>
<dbReference type="STRING" id="345632.GPICK_15135"/>
<dbReference type="SUPFAM" id="SSF160719">
    <property type="entry name" value="gpW/gp25-like"/>
    <property type="match status" value="1"/>
</dbReference>
<dbReference type="PANTHER" id="PTHR38595">
    <property type="entry name" value="CYTOPLASMIC PROTEIN-RELATED"/>
    <property type="match status" value="1"/>
</dbReference>
<organism evidence="2 3">
    <name type="scientific">Geobacter pickeringii</name>
    <dbReference type="NCBI Taxonomy" id="345632"/>
    <lineage>
        <taxon>Bacteria</taxon>
        <taxon>Pseudomonadati</taxon>
        <taxon>Thermodesulfobacteriota</taxon>
        <taxon>Desulfuromonadia</taxon>
        <taxon>Geobacterales</taxon>
        <taxon>Geobacteraceae</taxon>
        <taxon>Geobacter</taxon>
    </lineage>
</organism>
<evidence type="ECO:0000313" key="3">
    <source>
        <dbReference type="Proteomes" id="UP000057609"/>
    </source>
</evidence>
<name>A0A0B5BJ63_9BACT</name>
<proteinExistence type="predicted"/>
<evidence type="ECO:0000259" key="1">
    <source>
        <dbReference type="Pfam" id="PF04965"/>
    </source>
</evidence>
<reference evidence="2 3" key="1">
    <citation type="journal article" date="2015" name="Genome Announc.">
        <title>Complete Genome of Geobacter pickeringii G13T, a Metal-Reducing Isolate from Sedimentary Kaolin Deposits.</title>
        <authorList>
            <person name="Badalamenti J.P."/>
            <person name="Bond D.R."/>
        </authorList>
    </citation>
    <scope>NUCLEOTIDE SEQUENCE [LARGE SCALE GENOMIC DNA]</scope>
    <source>
        <strain evidence="2 3">G13</strain>
    </source>
</reference>
<dbReference type="HOGENOM" id="CLU_132637_2_0_7"/>